<evidence type="ECO:0008006" key="4">
    <source>
        <dbReference type="Google" id="ProtNLM"/>
    </source>
</evidence>
<dbReference type="EMBL" id="PSQE01000007">
    <property type="protein sequence ID" value="RHN44723.1"/>
    <property type="molecule type" value="Genomic_DNA"/>
</dbReference>
<reference evidence="3" key="1">
    <citation type="journal article" date="2018" name="Nat. Plants">
        <title>Whole-genome landscape of Medicago truncatula symbiotic genes.</title>
        <authorList>
            <person name="Pecrix Y."/>
            <person name="Staton S.E."/>
            <person name="Sallet E."/>
            <person name="Lelandais-Briere C."/>
            <person name="Moreau S."/>
            <person name="Carrere S."/>
            <person name="Blein T."/>
            <person name="Jardinaud M.F."/>
            <person name="Latrasse D."/>
            <person name="Zouine M."/>
            <person name="Zahm M."/>
            <person name="Kreplak J."/>
            <person name="Mayjonade B."/>
            <person name="Satge C."/>
            <person name="Perez M."/>
            <person name="Cauet S."/>
            <person name="Marande W."/>
            <person name="Chantry-Darmon C."/>
            <person name="Lopez-Roques C."/>
            <person name="Bouchez O."/>
            <person name="Berard A."/>
            <person name="Debelle F."/>
            <person name="Munos S."/>
            <person name="Bendahmane A."/>
            <person name="Berges H."/>
            <person name="Niebel A."/>
            <person name="Buitink J."/>
            <person name="Frugier F."/>
            <person name="Benhamed M."/>
            <person name="Crespi M."/>
            <person name="Gouzy J."/>
            <person name="Gamas P."/>
        </authorList>
    </citation>
    <scope>NUCLEOTIDE SEQUENCE [LARGE SCALE GENOMIC DNA]</scope>
    <source>
        <strain evidence="3">cv. Jemalong A17</strain>
    </source>
</reference>
<protein>
    <recommendedName>
        <fullName evidence="4">Transmembrane protein</fullName>
    </recommendedName>
</protein>
<comment type="caution">
    <text evidence="2">The sequence shown here is derived from an EMBL/GenBank/DDBJ whole genome shotgun (WGS) entry which is preliminary data.</text>
</comment>
<evidence type="ECO:0000313" key="3">
    <source>
        <dbReference type="Proteomes" id="UP000265566"/>
    </source>
</evidence>
<gene>
    <name evidence="2" type="ORF">MtrunA17_Chr7g0222511</name>
</gene>
<evidence type="ECO:0000256" key="1">
    <source>
        <dbReference type="SAM" id="Phobius"/>
    </source>
</evidence>
<dbReference type="Proteomes" id="UP000265566">
    <property type="component" value="Chromosome 7"/>
</dbReference>
<keyword evidence="1" id="KW-1133">Transmembrane helix</keyword>
<organism evidence="2 3">
    <name type="scientific">Medicago truncatula</name>
    <name type="common">Barrel medic</name>
    <name type="synonym">Medicago tribuloides</name>
    <dbReference type="NCBI Taxonomy" id="3880"/>
    <lineage>
        <taxon>Eukaryota</taxon>
        <taxon>Viridiplantae</taxon>
        <taxon>Streptophyta</taxon>
        <taxon>Embryophyta</taxon>
        <taxon>Tracheophyta</taxon>
        <taxon>Spermatophyta</taxon>
        <taxon>Magnoliopsida</taxon>
        <taxon>eudicotyledons</taxon>
        <taxon>Gunneridae</taxon>
        <taxon>Pentapetalae</taxon>
        <taxon>rosids</taxon>
        <taxon>fabids</taxon>
        <taxon>Fabales</taxon>
        <taxon>Fabaceae</taxon>
        <taxon>Papilionoideae</taxon>
        <taxon>50 kb inversion clade</taxon>
        <taxon>NPAAA clade</taxon>
        <taxon>Hologalegina</taxon>
        <taxon>IRL clade</taxon>
        <taxon>Trifolieae</taxon>
        <taxon>Medicago</taxon>
    </lineage>
</organism>
<sequence>MKVALLTFNHHNEWYLTLSKSCIMGVWMLLKILLLCSFQTCQTHKSHKSCRKDRRFFEWPV</sequence>
<proteinExistence type="predicted"/>
<keyword evidence="1" id="KW-0812">Transmembrane</keyword>
<name>A0A396GW36_MEDTR</name>
<dbReference type="AlphaFoldDB" id="A0A396GW36"/>
<evidence type="ECO:0000313" key="2">
    <source>
        <dbReference type="EMBL" id="RHN44723.1"/>
    </source>
</evidence>
<keyword evidence="1" id="KW-0472">Membrane</keyword>
<accession>A0A396GW36</accession>
<feature type="transmembrane region" description="Helical" evidence="1">
    <location>
        <begin position="14"/>
        <end position="38"/>
    </location>
</feature>
<dbReference type="Gramene" id="rna38878">
    <property type="protein sequence ID" value="RHN44723.1"/>
    <property type="gene ID" value="gene38878"/>
</dbReference>